<dbReference type="GO" id="GO:0050660">
    <property type="term" value="F:flavin adenine dinucleotide binding"/>
    <property type="evidence" value="ECO:0007669"/>
    <property type="project" value="InterPro"/>
</dbReference>
<comment type="caution">
    <text evidence="3">The sequence shown here is derived from an EMBL/GenBank/DDBJ whole genome shotgun (WGS) entry which is preliminary data.</text>
</comment>
<name>A0A3E2H7V1_SCYLI</name>
<dbReference type="PANTHER" id="PTHR11552:SF78">
    <property type="entry name" value="GLUCOSE-METHANOL-CHOLINE OXIDOREDUCTASE N-TERMINAL DOMAIN-CONTAINING PROTEIN"/>
    <property type="match status" value="1"/>
</dbReference>
<evidence type="ECO:0000313" key="3">
    <source>
        <dbReference type="EMBL" id="RFU29351.1"/>
    </source>
</evidence>
<feature type="non-terminal residue" evidence="3">
    <location>
        <position position="201"/>
    </location>
</feature>
<dbReference type="OrthoDB" id="3525285at2759"/>
<dbReference type="GO" id="GO:0016614">
    <property type="term" value="F:oxidoreductase activity, acting on CH-OH group of donors"/>
    <property type="evidence" value="ECO:0007669"/>
    <property type="project" value="InterPro"/>
</dbReference>
<gene>
    <name evidence="3" type="ORF">B7463_g6989</name>
</gene>
<dbReference type="PANTHER" id="PTHR11552">
    <property type="entry name" value="GLUCOSE-METHANOL-CHOLINE GMC OXIDOREDUCTASE"/>
    <property type="match status" value="1"/>
</dbReference>
<dbReference type="AlphaFoldDB" id="A0A3E2H7V1"/>
<dbReference type="SUPFAM" id="SSF51905">
    <property type="entry name" value="FAD/NAD(P)-binding domain"/>
    <property type="match status" value="1"/>
</dbReference>
<protein>
    <recommendedName>
        <fullName evidence="2">Glucose-methanol-choline oxidoreductase C-terminal domain-containing protein</fullName>
    </recommendedName>
</protein>
<keyword evidence="4" id="KW-1185">Reference proteome</keyword>
<dbReference type="InterPro" id="IPR007867">
    <property type="entry name" value="GMC_OxRtase_C"/>
</dbReference>
<evidence type="ECO:0000256" key="1">
    <source>
        <dbReference type="ARBA" id="ARBA00010790"/>
    </source>
</evidence>
<dbReference type="Pfam" id="PF05199">
    <property type="entry name" value="GMC_oxred_C"/>
    <property type="match status" value="1"/>
</dbReference>
<dbReference type="STRING" id="5539.A0A3E2H7V1"/>
<feature type="non-terminal residue" evidence="3">
    <location>
        <position position="1"/>
    </location>
</feature>
<feature type="domain" description="Glucose-methanol-choline oxidoreductase C-terminal" evidence="2">
    <location>
        <begin position="132"/>
        <end position="182"/>
    </location>
</feature>
<sequence length="201" mass="22217">MGLYTKLLDDIKEVDVIIAGAFSCVIAARLADVDLGLSILVMEGGTNNDMPSVAHPAFFFSHPTSKTSIFYKGNMEKQLADREVIVASGGPELNDKLDFETSFFSGAHSIDIKKHMWAYKKQREIMRRMETYRGTCKMTSPEKMGVVDTKLNVYDVQGLKITDLSIVPRNVAANTYNTALAISEKAADIFIKELGLGLNKN</sequence>
<proteinExistence type="inferred from homology"/>
<comment type="similarity">
    <text evidence="1">Belongs to the GMC oxidoreductase family.</text>
</comment>
<dbReference type="InterPro" id="IPR012132">
    <property type="entry name" value="GMC_OxRdtase"/>
</dbReference>
<evidence type="ECO:0000259" key="2">
    <source>
        <dbReference type="Pfam" id="PF05199"/>
    </source>
</evidence>
<evidence type="ECO:0000313" key="4">
    <source>
        <dbReference type="Proteomes" id="UP000258309"/>
    </source>
</evidence>
<dbReference type="Proteomes" id="UP000258309">
    <property type="component" value="Unassembled WGS sequence"/>
</dbReference>
<accession>A0A3E2H7V1</accession>
<dbReference type="Gene3D" id="3.30.560.10">
    <property type="entry name" value="Glucose Oxidase, domain 3"/>
    <property type="match status" value="1"/>
</dbReference>
<organism evidence="3 4">
    <name type="scientific">Scytalidium lignicola</name>
    <name type="common">Hyphomycete</name>
    <dbReference type="NCBI Taxonomy" id="5539"/>
    <lineage>
        <taxon>Eukaryota</taxon>
        <taxon>Fungi</taxon>
        <taxon>Dikarya</taxon>
        <taxon>Ascomycota</taxon>
        <taxon>Pezizomycotina</taxon>
        <taxon>Leotiomycetes</taxon>
        <taxon>Leotiomycetes incertae sedis</taxon>
        <taxon>Scytalidium</taxon>
    </lineage>
</organism>
<reference evidence="3 4" key="1">
    <citation type="submission" date="2018-05" db="EMBL/GenBank/DDBJ databases">
        <title>Draft genome sequence of Scytalidium lignicola DSM 105466, a ubiquitous saprotrophic fungus.</title>
        <authorList>
            <person name="Buettner E."/>
            <person name="Gebauer A.M."/>
            <person name="Hofrichter M."/>
            <person name="Liers C."/>
            <person name="Kellner H."/>
        </authorList>
    </citation>
    <scope>NUCLEOTIDE SEQUENCE [LARGE SCALE GENOMIC DNA]</scope>
    <source>
        <strain evidence="3 4">DSM 105466</strain>
    </source>
</reference>
<dbReference type="EMBL" id="NCSJ02000131">
    <property type="protein sequence ID" value="RFU29351.1"/>
    <property type="molecule type" value="Genomic_DNA"/>
</dbReference>
<dbReference type="InterPro" id="IPR036188">
    <property type="entry name" value="FAD/NAD-bd_sf"/>
</dbReference>
<dbReference type="Gene3D" id="3.50.50.60">
    <property type="entry name" value="FAD/NAD(P)-binding domain"/>
    <property type="match status" value="2"/>
</dbReference>